<dbReference type="SUPFAM" id="SSF81271">
    <property type="entry name" value="TGS-like"/>
    <property type="match status" value="1"/>
</dbReference>
<dbReference type="InterPro" id="IPR006195">
    <property type="entry name" value="aa-tRNA-synth_II"/>
</dbReference>
<evidence type="ECO:0000313" key="17">
    <source>
        <dbReference type="Proteomes" id="UP000622797"/>
    </source>
</evidence>
<dbReference type="EMBL" id="JABEXW010000354">
    <property type="protein sequence ID" value="KAF4965377.1"/>
    <property type="molecule type" value="Genomic_DNA"/>
</dbReference>
<dbReference type="Pfam" id="PF07973">
    <property type="entry name" value="tRNA_SAD"/>
    <property type="match status" value="1"/>
</dbReference>
<dbReference type="GO" id="GO:0006435">
    <property type="term" value="P:threonyl-tRNA aminoacylation"/>
    <property type="evidence" value="ECO:0007669"/>
    <property type="project" value="InterPro"/>
</dbReference>
<evidence type="ECO:0000256" key="3">
    <source>
        <dbReference type="ARBA" id="ARBA00013163"/>
    </source>
</evidence>
<proteinExistence type="inferred from homology"/>
<feature type="compositionally biased region" description="Pro residues" evidence="13">
    <location>
        <begin position="164"/>
        <end position="176"/>
    </location>
</feature>
<protein>
    <recommendedName>
        <fullName evidence="12">Probable threonine--tRNA ligase, cytoplasmic</fullName>
        <ecNumber evidence="3">6.1.1.3</ecNumber>
    </recommendedName>
    <alternativeName>
        <fullName evidence="10">Threonyl-tRNA synthetase</fullName>
    </alternativeName>
</protein>
<comment type="similarity">
    <text evidence="2">Belongs to the class-II aminoacyl-tRNA synthetase family.</text>
</comment>
<keyword evidence="7" id="KW-0067">ATP-binding</keyword>
<dbReference type="PROSITE" id="PS51880">
    <property type="entry name" value="TGS"/>
    <property type="match status" value="1"/>
</dbReference>
<reference evidence="16" key="1">
    <citation type="journal article" date="2020" name="BMC Genomics">
        <title>Correction to: Identification and distribution of gene clusters required for synthesis of sphingolipid metabolism inhibitors in diverse species of the filamentous fungus Fusarium.</title>
        <authorList>
            <person name="Kim H.S."/>
            <person name="Lohmar J.M."/>
            <person name="Busman M."/>
            <person name="Brown D.W."/>
            <person name="Naumann T.A."/>
            <person name="Divon H.H."/>
            <person name="Lysoe E."/>
            <person name="Uhlig S."/>
            <person name="Proctor R.H."/>
        </authorList>
    </citation>
    <scope>NUCLEOTIDE SEQUENCE</scope>
    <source>
        <strain evidence="16">NRRL 20472</strain>
    </source>
</reference>
<dbReference type="PROSITE" id="PS50862">
    <property type="entry name" value="AA_TRNA_LIGASE_II"/>
    <property type="match status" value="1"/>
</dbReference>
<organism evidence="16 17">
    <name type="scientific">Fusarium sarcochroum</name>
    <dbReference type="NCBI Taxonomy" id="1208366"/>
    <lineage>
        <taxon>Eukaryota</taxon>
        <taxon>Fungi</taxon>
        <taxon>Dikarya</taxon>
        <taxon>Ascomycota</taxon>
        <taxon>Pezizomycotina</taxon>
        <taxon>Sordariomycetes</taxon>
        <taxon>Hypocreomycetidae</taxon>
        <taxon>Hypocreales</taxon>
        <taxon>Nectriaceae</taxon>
        <taxon>Fusarium</taxon>
        <taxon>Fusarium lateritium species complex</taxon>
    </lineage>
</organism>
<dbReference type="Gene3D" id="3.40.50.800">
    <property type="entry name" value="Anticodon-binding domain"/>
    <property type="match status" value="1"/>
</dbReference>
<evidence type="ECO:0000313" key="16">
    <source>
        <dbReference type="EMBL" id="KAF4965377.1"/>
    </source>
</evidence>
<dbReference type="InterPro" id="IPR012675">
    <property type="entry name" value="Beta-grasp_dom_sf"/>
</dbReference>
<dbReference type="InterPro" id="IPR004095">
    <property type="entry name" value="TGS"/>
</dbReference>
<dbReference type="PANTHER" id="PTHR11451:SF46">
    <property type="entry name" value="THREONINE--TRNA LIGASE"/>
    <property type="match status" value="1"/>
</dbReference>
<evidence type="ECO:0000256" key="11">
    <source>
        <dbReference type="ARBA" id="ARBA00049515"/>
    </source>
</evidence>
<comment type="catalytic activity">
    <reaction evidence="11">
        <text>tRNA(Thr) + L-threonine + ATP = L-threonyl-tRNA(Thr) + AMP + diphosphate + H(+)</text>
        <dbReference type="Rhea" id="RHEA:24624"/>
        <dbReference type="Rhea" id="RHEA-COMP:9670"/>
        <dbReference type="Rhea" id="RHEA-COMP:9704"/>
        <dbReference type="ChEBI" id="CHEBI:15378"/>
        <dbReference type="ChEBI" id="CHEBI:30616"/>
        <dbReference type="ChEBI" id="CHEBI:33019"/>
        <dbReference type="ChEBI" id="CHEBI:57926"/>
        <dbReference type="ChEBI" id="CHEBI:78442"/>
        <dbReference type="ChEBI" id="CHEBI:78534"/>
        <dbReference type="ChEBI" id="CHEBI:456215"/>
        <dbReference type="EC" id="6.1.1.3"/>
    </reaction>
</comment>
<dbReference type="OrthoDB" id="5423599at2759"/>
<evidence type="ECO:0000259" key="15">
    <source>
        <dbReference type="PROSITE" id="PS51880"/>
    </source>
</evidence>
<dbReference type="EC" id="6.1.1.3" evidence="3"/>
<evidence type="ECO:0000256" key="5">
    <source>
        <dbReference type="ARBA" id="ARBA00022598"/>
    </source>
</evidence>
<name>A0A8H4TWM2_9HYPO</name>
<dbReference type="FunFam" id="3.30.980.10:FF:000005">
    <property type="entry name" value="Threonyl-tRNA synthetase, mitochondrial"/>
    <property type="match status" value="1"/>
</dbReference>
<dbReference type="InterPro" id="IPR002320">
    <property type="entry name" value="Thr-tRNA-ligase_IIa"/>
</dbReference>
<evidence type="ECO:0000256" key="1">
    <source>
        <dbReference type="ARBA" id="ARBA00004496"/>
    </source>
</evidence>
<dbReference type="Gene3D" id="3.10.20.30">
    <property type="match status" value="1"/>
</dbReference>
<dbReference type="Gene3D" id="3.30.980.10">
    <property type="entry name" value="Threonyl-trna Synthetase, Chain A, domain 2"/>
    <property type="match status" value="1"/>
</dbReference>
<feature type="region of interest" description="Disordered" evidence="13">
    <location>
        <begin position="121"/>
        <end position="188"/>
    </location>
</feature>
<feature type="region of interest" description="Disordered" evidence="13">
    <location>
        <begin position="68"/>
        <end position="90"/>
    </location>
</feature>
<sequence>MNNFGVIELASAKTTSAPGWAYVPDNTISRSTAPANRKRARNVPGLTFSDLTARQDTKIRKEVEALDKDGGKDNTIPLPVRSGRAQGKHTPNVRKILQSQKTFGNHLDDFLAMQALAESNPALSRSNTSGANNKRPSNSRRDTPSSAKPPQDEDTAMTDADLPPLLPESSRPPPATHPGDDDPLLVSRVPEMPSDEELRKLLAHPPLNYGEATGNWDTKYPVRAFCEVLTPPVKIVQPHLLSHQIFNTGARVLTMSSDQADAAKAAEGATEQSLPSRPAKQPKEKQPKEKQPKDKSAKGGKNAGLELPVPPEFLQHRLDLFDKIKARQDAEIAEKPREEIIVSLPNGKEEKGTSWETTPGAIAKNISKSLFERTVISRVDGELWDLTRPLEKSCKLELLDFEHTEGKKVFWHSSAHILGEAAERRFGCYLCNGPPTEDPPGFYYDMANMGEQVVTDDDKKALEQLSNSIVKQKQPFERLEMTKDELLEMFKYSKYKEYFINQRVPDGTKSTVYRCGPLIDLCRGPHVPTTGNIKAFSVLRNSAAYWLGDSNNESVQRIAGISFPDKKALEEYKHFLAEAAKRNHRKIGQDQKLFFFDEASPGSAFFLPHGVRIYNALMDLIKGEYHKRDFTEVMSPNMYKADLWKTSGHWGHYEENMFTFEVEKEKFGLKPMNCPGHCKIFAHSDVTYKDLPWRMADFGVLHRNEFSGALSGLTRVRRFQQDDAHIFCTVDQIREEIESAFDFLDSVYGVFGFTFKLKLSTRPEKYVGDIKTWDLAEKKLEEALDSFAEKTGAKWEFNPGDGAFYGPKIDIALYDALKREHQCGTIQLDFNLPRRFKLRYVAGKDETGVSDGSNPEEDLPAGYARPVMIHRAVLGSFERMFGILTEHFGGKWPFWLSPRQILVVPVMPAANDYATEVQKVFREKGLYIDTDLSSNTFQKKIRTGQLEQYNFIFVVGAEEASSRTLNIRNRDDQATQSKGELVPIDEALEKLANLKTERGLVNKL</sequence>
<feature type="region of interest" description="Disordered" evidence="13">
    <location>
        <begin position="259"/>
        <end position="308"/>
    </location>
</feature>
<dbReference type="FunFam" id="3.30.930.10:FF:000019">
    <property type="entry name" value="Threonine--tRNA ligase"/>
    <property type="match status" value="1"/>
</dbReference>
<evidence type="ECO:0000259" key="14">
    <source>
        <dbReference type="PROSITE" id="PS50862"/>
    </source>
</evidence>
<accession>A0A8H4TWM2</accession>
<keyword evidence="6" id="KW-0547">Nucleotide-binding</keyword>
<dbReference type="Pfam" id="PF02824">
    <property type="entry name" value="TGS"/>
    <property type="match status" value="1"/>
</dbReference>
<dbReference type="InterPro" id="IPR018163">
    <property type="entry name" value="Thr/Ala-tRNA-synth_IIc_edit"/>
</dbReference>
<dbReference type="Gene3D" id="3.30.930.10">
    <property type="entry name" value="Bira Bifunctional Protein, Domain 2"/>
    <property type="match status" value="1"/>
</dbReference>
<dbReference type="HAMAP" id="MF_00184">
    <property type="entry name" value="Thr_tRNA_synth"/>
    <property type="match status" value="1"/>
</dbReference>
<dbReference type="InterPro" id="IPR012947">
    <property type="entry name" value="tRNA_SAD"/>
</dbReference>
<dbReference type="PANTHER" id="PTHR11451">
    <property type="entry name" value="THREONINE-TRNA LIGASE"/>
    <property type="match status" value="1"/>
</dbReference>
<dbReference type="NCBIfam" id="TIGR00418">
    <property type="entry name" value="thrS"/>
    <property type="match status" value="1"/>
</dbReference>
<dbReference type="InterPro" id="IPR033728">
    <property type="entry name" value="ThrRS_core"/>
</dbReference>
<feature type="compositionally biased region" description="Low complexity" evidence="13">
    <location>
        <begin position="260"/>
        <end position="269"/>
    </location>
</feature>
<evidence type="ECO:0000256" key="8">
    <source>
        <dbReference type="ARBA" id="ARBA00022917"/>
    </source>
</evidence>
<keyword evidence="5" id="KW-0436">Ligase</keyword>
<dbReference type="GO" id="GO:0004829">
    <property type="term" value="F:threonine-tRNA ligase activity"/>
    <property type="evidence" value="ECO:0007669"/>
    <property type="project" value="UniProtKB-EC"/>
</dbReference>
<dbReference type="FunFam" id="3.10.20.30:FF:000006">
    <property type="entry name" value="Threonine--tRNA ligase, cytoplasmic"/>
    <property type="match status" value="1"/>
</dbReference>
<dbReference type="InterPro" id="IPR045864">
    <property type="entry name" value="aa-tRNA-synth_II/BPL/LPL"/>
</dbReference>
<dbReference type="InterPro" id="IPR002314">
    <property type="entry name" value="aa-tRNA-synt_IIb"/>
</dbReference>
<feature type="compositionally biased region" description="Basic and acidic residues" evidence="13">
    <location>
        <begin position="281"/>
        <end position="297"/>
    </location>
</feature>
<evidence type="ECO:0000256" key="4">
    <source>
        <dbReference type="ARBA" id="ARBA00022490"/>
    </source>
</evidence>
<evidence type="ECO:0000256" key="6">
    <source>
        <dbReference type="ARBA" id="ARBA00022741"/>
    </source>
</evidence>
<feature type="domain" description="Aminoacyl-transfer RNA synthetases class-II family profile" evidence="14">
    <location>
        <begin position="597"/>
        <end position="893"/>
    </location>
</feature>
<comment type="caution">
    <text evidence="16">The sequence shown here is derived from an EMBL/GenBank/DDBJ whole genome shotgun (WGS) entry which is preliminary data.</text>
</comment>
<keyword evidence="8" id="KW-0648">Protein biosynthesis</keyword>
<keyword evidence="17" id="KW-1185">Reference proteome</keyword>
<evidence type="ECO:0000256" key="13">
    <source>
        <dbReference type="SAM" id="MobiDB-lite"/>
    </source>
</evidence>
<dbReference type="FunFam" id="3.40.50.800:FF:000003">
    <property type="entry name" value="Threonine--tRNA ligase 2, cytoplasmic"/>
    <property type="match status" value="1"/>
</dbReference>
<dbReference type="SMART" id="SM00863">
    <property type="entry name" value="tRNA_SAD"/>
    <property type="match status" value="1"/>
</dbReference>
<reference evidence="16" key="2">
    <citation type="submission" date="2020-05" db="EMBL/GenBank/DDBJ databases">
        <authorList>
            <person name="Kim H.-S."/>
            <person name="Proctor R.H."/>
            <person name="Brown D.W."/>
        </authorList>
    </citation>
    <scope>NUCLEOTIDE SEQUENCE</scope>
    <source>
        <strain evidence="16">NRRL 20472</strain>
    </source>
</reference>
<dbReference type="PRINTS" id="PR01047">
    <property type="entry name" value="TRNASYNTHTHR"/>
</dbReference>
<evidence type="ECO:0000256" key="2">
    <source>
        <dbReference type="ARBA" id="ARBA00008226"/>
    </source>
</evidence>
<feature type="compositionally biased region" description="Polar residues" evidence="13">
    <location>
        <begin position="121"/>
        <end position="136"/>
    </location>
</feature>
<dbReference type="Pfam" id="PF03129">
    <property type="entry name" value="HGTP_anticodon"/>
    <property type="match status" value="1"/>
</dbReference>
<dbReference type="CDD" id="cd01667">
    <property type="entry name" value="TGS_ThrRS"/>
    <property type="match status" value="1"/>
</dbReference>
<dbReference type="CDD" id="cd00771">
    <property type="entry name" value="ThrRS_core"/>
    <property type="match status" value="1"/>
</dbReference>
<dbReference type="GO" id="GO:0005524">
    <property type="term" value="F:ATP binding"/>
    <property type="evidence" value="ECO:0007669"/>
    <property type="project" value="UniProtKB-KW"/>
</dbReference>
<keyword evidence="9" id="KW-0030">Aminoacyl-tRNA synthetase</keyword>
<dbReference type="CDD" id="cd00860">
    <property type="entry name" value="ThrRS_anticodon"/>
    <property type="match status" value="1"/>
</dbReference>
<dbReference type="AlphaFoldDB" id="A0A8H4TWM2"/>
<evidence type="ECO:0000256" key="7">
    <source>
        <dbReference type="ARBA" id="ARBA00022840"/>
    </source>
</evidence>
<keyword evidence="4" id="KW-0963">Cytoplasm</keyword>
<evidence type="ECO:0000256" key="9">
    <source>
        <dbReference type="ARBA" id="ARBA00023146"/>
    </source>
</evidence>
<comment type="subcellular location">
    <subcellularLocation>
        <location evidence="1">Cytoplasm</location>
    </subcellularLocation>
</comment>
<feature type="domain" description="TGS" evidence="15">
    <location>
        <begin position="336"/>
        <end position="400"/>
    </location>
</feature>
<dbReference type="InterPro" id="IPR012676">
    <property type="entry name" value="TGS-like"/>
</dbReference>
<dbReference type="Proteomes" id="UP000622797">
    <property type="component" value="Unassembled WGS sequence"/>
</dbReference>
<dbReference type="InterPro" id="IPR004154">
    <property type="entry name" value="Anticodon-bd"/>
</dbReference>
<evidence type="ECO:0000256" key="10">
    <source>
        <dbReference type="ARBA" id="ARBA00031900"/>
    </source>
</evidence>
<dbReference type="SUPFAM" id="SSF55681">
    <property type="entry name" value="Class II aaRS and biotin synthetases"/>
    <property type="match status" value="1"/>
</dbReference>
<dbReference type="InterPro" id="IPR036621">
    <property type="entry name" value="Anticodon-bd_dom_sf"/>
</dbReference>
<dbReference type="SUPFAM" id="SSF55186">
    <property type="entry name" value="ThrRS/AlaRS common domain"/>
    <property type="match status" value="1"/>
</dbReference>
<evidence type="ECO:0000256" key="12">
    <source>
        <dbReference type="ARBA" id="ARBA00072369"/>
    </source>
</evidence>
<dbReference type="GO" id="GO:0005739">
    <property type="term" value="C:mitochondrion"/>
    <property type="evidence" value="ECO:0007669"/>
    <property type="project" value="TreeGrafter"/>
</dbReference>
<dbReference type="Pfam" id="PF00587">
    <property type="entry name" value="tRNA-synt_2b"/>
    <property type="match status" value="1"/>
</dbReference>
<dbReference type="InterPro" id="IPR047246">
    <property type="entry name" value="ThrRS_anticodon"/>
</dbReference>
<gene>
    <name evidence="16" type="ORF">FSARC_6835</name>
</gene>
<dbReference type="SUPFAM" id="SSF52954">
    <property type="entry name" value="Class II aaRS ABD-related"/>
    <property type="match status" value="1"/>
</dbReference>